<name>A0A9D9DHQ1_9BACL</name>
<protein>
    <recommendedName>
        <fullName evidence="3">Magnesium transporter CorA family protein</fullName>
    </recommendedName>
</protein>
<gene>
    <name evidence="1" type="ORF">IAC58_04075</name>
</gene>
<organism evidence="1 2">
    <name type="scientific">Candidatus Onthovivens merdipullorum</name>
    <dbReference type="NCBI Taxonomy" id="2840889"/>
    <lineage>
        <taxon>Bacteria</taxon>
        <taxon>Bacillati</taxon>
        <taxon>Bacillota</taxon>
        <taxon>Bacilli</taxon>
        <taxon>Bacillales</taxon>
        <taxon>Candidatus Onthovivens</taxon>
    </lineage>
</organism>
<evidence type="ECO:0008006" key="3">
    <source>
        <dbReference type="Google" id="ProtNLM"/>
    </source>
</evidence>
<dbReference type="EMBL" id="JADIMY010000080">
    <property type="protein sequence ID" value="MBO8427713.1"/>
    <property type="molecule type" value="Genomic_DNA"/>
</dbReference>
<evidence type="ECO:0000313" key="2">
    <source>
        <dbReference type="Proteomes" id="UP000823613"/>
    </source>
</evidence>
<dbReference type="Gene3D" id="3.30.460.20">
    <property type="entry name" value="CorA soluble domain-like"/>
    <property type="match status" value="1"/>
</dbReference>
<sequence length="87" mass="10138">METRIIEYFEYEDKLVKNDLTSFTNDTEIHGRSWLNVINPTQEILQQLSFKTGINLDFLLTTLDEEETARIDREDGDTLIVLDVPCT</sequence>
<accession>A0A9D9DHQ1</accession>
<dbReference type="PANTHER" id="PTHR47891">
    <property type="entry name" value="TRANSPORTER-RELATED"/>
    <property type="match status" value="1"/>
</dbReference>
<reference evidence="1" key="2">
    <citation type="journal article" date="2021" name="PeerJ">
        <title>Extensive microbial diversity within the chicken gut microbiome revealed by metagenomics and culture.</title>
        <authorList>
            <person name="Gilroy R."/>
            <person name="Ravi A."/>
            <person name="Getino M."/>
            <person name="Pursley I."/>
            <person name="Horton D.L."/>
            <person name="Alikhan N.F."/>
            <person name="Baker D."/>
            <person name="Gharbi K."/>
            <person name="Hall N."/>
            <person name="Watson M."/>
            <person name="Adriaenssens E.M."/>
            <person name="Foster-Nyarko E."/>
            <person name="Jarju S."/>
            <person name="Secka A."/>
            <person name="Antonio M."/>
            <person name="Oren A."/>
            <person name="Chaudhuri R.R."/>
            <person name="La Ragione R."/>
            <person name="Hildebrand F."/>
            <person name="Pallen M.J."/>
        </authorList>
    </citation>
    <scope>NUCLEOTIDE SEQUENCE</scope>
    <source>
        <strain evidence="1">11159</strain>
    </source>
</reference>
<dbReference type="Proteomes" id="UP000823613">
    <property type="component" value="Unassembled WGS sequence"/>
</dbReference>
<feature type="non-terminal residue" evidence="1">
    <location>
        <position position="87"/>
    </location>
</feature>
<comment type="caution">
    <text evidence="1">The sequence shown here is derived from an EMBL/GenBank/DDBJ whole genome shotgun (WGS) entry which is preliminary data.</text>
</comment>
<dbReference type="SUPFAM" id="SSF143865">
    <property type="entry name" value="CorA soluble domain-like"/>
    <property type="match status" value="1"/>
</dbReference>
<proteinExistence type="predicted"/>
<evidence type="ECO:0000313" key="1">
    <source>
        <dbReference type="EMBL" id="MBO8427713.1"/>
    </source>
</evidence>
<dbReference type="InterPro" id="IPR047199">
    <property type="entry name" value="CorA-like"/>
</dbReference>
<reference evidence="1" key="1">
    <citation type="submission" date="2020-10" db="EMBL/GenBank/DDBJ databases">
        <authorList>
            <person name="Gilroy R."/>
        </authorList>
    </citation>
    <scope>NUCLEOTIDE SEQUENCE</scope>
    <source>
        <strain evidence="1">11159</strain>
    </source>
</reference>
<dbReference type="AlphaFoldDB" id="A0A9D9DHQ1"/>
<dbReference type="InterPro" id="IPR045861">
    <property type="entry name" value="CorA_cytoplasmic_dom"/>
</dbReference>
<dbReference type="PANTHER" id="PTHR47891:SF2">
    <property type="entry name" value="MAGNESIUM AND COBALT TRANSPORTER"/>
    <property type="match status" value="1"/>
</dbReference>